<sequence>MIEVSAKLLRGHVFLSGEIVECSISFSHPPSPSHKISQSHTDVFESLAWASAQIHCQCFTDSKIYKEKDNERVNQLTFADTSLGASSQDGKIEIATKPKILFCDLRLSPGQTKTFIYREKIPSDSPPSYRGQLVKYSYKITIGTQRVNSPVKLLRVPIRVLPLCEAVLSEAGALCNDTTEELTPANPFLEIQQKETPLDMALQSLQNITARRNPNFYMISNTWGKVARFCIFKPAYKLGEDIIGTFDFTVATVNCMQVSVSLQCEEETFIDVNNENSKQVRIITYSKHHEVCLGYKYTQLILPIPLHVTPAFTTQLVSLKWRLHFEFVTSTNKQLATPDLDQFDWQAPSDVPIETMVWSLPIRLYSTIPIHVAQGVQSNTIHSLKMY</sequence>
<evidence type="ECO:0008006" key="3">
    <source>
        <dbReference type="Google" id="ProtNLM"/>
    </source>
</evidence>
<dbReference type="EMBL" id="OV121133">
    <property type="protein sequence ID" value="CAH0550768.1"/>
    <property type="molecule type" value="Genomic_DNA"/>
</dbReference>
<dbReference type="Pfam" id="PF08737">
    <property type="entry name" value="Rgp1"/>
    <property type="match status" value="2"/>
</dbReference>
<accession>A0A9P0AXM1</accession>
<dbReference type="Proteomes" id="UP001154078">
    <property type="component" value="Chromosome 2"/>
</dbReference>
<evidence type="ECO:0000313" key="1">
    <source>
        <dbReference type="EMBL" id="CAH0550768.1"/>
    </source>
</evidence>
<organism evidence="1 2">
    <name type="scientific">Brassicogethes aeneus</name>
    <name type="common">Rape pollen beetle</name>
    <name type="synonym">Meligethes aeneus</name>
    <dbReference type="NCBI Taxonomy" id="1431903"/>
    <lineage>
        <taxon>Eukaryota</taxon>
        <taxon>Metazoa</taxon>
        <taxon>Ecdysozoa</taxon>
        <taxon>Arthropoda</taxon>
        <taxon>Hexapoda</taxon>
        <taxon>Insecta</taxon>
        <taxon>Pterygota</taxon>
        <taxon>Neoptera</taxon>
        <taxon>Endopterygota</taxon>
        <taxon>Coleoptera</taxon>
        <taxon>Polyphaga</taxon>
        <taxon>Cucujiformia</taxon>
        <taxon>Nitidulidae</taxon>
        <taxon>Meligethinae</taxon>
        <taxon>Brassicogethes</taxon>
    </lineage>
</organism>
<dbReference type="InterPro" id="IPR014848">
    <property type="entry name" value="Rgp1"/>
</dbReference>
<name>A0A9P0AXM1_BRAAE</name>
<dbReference type="OrthoDB" id="1918at2759"/>
<dbReference type="AlphaFoldDB" id="A0A9P0AXM1"/>
<proteinExistence type="predicted"/>
<keyword evidence="2" id="KW-1185">Reference proteome</keyword>
<protein>
    <recommendedName>
        <fullName evidence="3">RAB6A-GEF complex partner protein 2</fullName>
    </recommendedName>
</protein>
<evidence type="ECO:0000313" key="2">
    <source>
        <dbReference type="Proteomes" id="UP001154078"/>
    </source>
</evidence>
<dbReference type="PANTHER" id="PTHR12507">
    <property type="entry name" value="REDUCED GROWTH PHENOTYPE 1 RGP1, YEAST -RELATED"/>
    <property type="match status" value="1"/>
</dbReference>
<reference evidence="1" key="1">
    <citation type="submission" date="2021-12" db="EMBL/GenBank/DDBJ databases">
        <authorList>
            <person name="King R."/>
        </authorList>
    </citation>
    <scope>NUCLEOTIDE SEQUENCE</scope>
</reference>
<gene>
    <name evidence="1" type="ORF">MELIAE_LOCUS3509</name>
</gene>